<comment type="caution">
    <text evidence="1">The sequence shown here is derived from an EMBL/GenBank/DDBJ whole genome shotgun (WGS) entry which is preliminary data.</text>
</comment>
<evidence type="ECO:0000313" key="1">
    <source>
        <dbReference type="EMBL" id="MFD0990525.1"/>
    </source>
</evidence>
<reference evidence="2" key="1">
    <citation type="journal article" date="2019" name="Int. J. Syst. Evol. Microbiol.">
        <title>The Global Catalogue of Microorganisms (GCM) 10K type strain sequencing project: providing services to taxonomists for standard genome sequencing and annotation.</title>
        <authorList>
            <consortium name="The Broad Institute Genomics Platform"/>
            <consortium name="The Broad Institute Genome Sequencing Center for Infectious Disease"/>
            <person name="Wu L."/>
            <person name="Ma J."/>
        </authorList>
    </citation>
    <scope>NUCLEOTIDE SEQUENCE [LARGE SCALE GENOMIC DNA]</scope>
    <source>
        <strain evidence="2">CCUG 62414</strain>
    </source>
</reference>
<organism evidence="1 2">
    <name type="scientific">Mariniflexile jejuense</name>
    <dbReference type="NCBI Taxonomy" id="1173582"/>
    <lineage>
        <taxon>Bacteria</taxon>
        <taxon>Pseudomonadati</taxon>
        <taxon>Bacteroidota</taxon>
        <taxon>Flavobacteriia</taxon>
        <taxon>Flavobacteriales</taxon>
        <taxon>Flavobacteriaceae</taxon>
        <taxon>Mariniflexile</taxon>
    </lineage>
</organism>
<keyword evidence="2" id="KW-1185">Reference proteome</keyword>
<dbReference type="Proteomes" id="UP001597061">
    <property type="component" value="Unassembled WGS sequence"/>
</dbReference>
<dbReference type="InterPro" id="IPR016181">
    <property type="entry name" value="Acyl_CoA_acyltransferase"/>
</dbReference>
<sequence length="385" mass="45229">MKSFQIYYTVESLPKAWNSIVAHDVFLQTSYLKALEEASPKNIQFFYVGVFKNDVLVGIAIIQRVQLYLKDMFRTIKVSCTKEFFRDVVSKILKGNILVAGNLTHTGQHSLFFQEENIAQHEYLKLIFEALETIKSDIKAKQNKTIRAIMFKDYFEEDTIHLEHNFFKINKLHKVTVQPNMIMPIDEKWVTMNNYISALNKKYKSRYKRAKTKLGSITCEELSLESIQQNSKKLHQLYLNVSNNAKFNTFLLPENHFYSLKKHLTNNFKVFGYYLNDELVGFYTLILNATTLETYFLGYDSKHQYNNQLYLNMLYDMAKFAIENNFKNVVYARTAMEIKSSVGAKAKTMQVYIKHTNSFINALLKQIFSLMNPKQNWEERHPFKA</sequence>
<name>A0ABW3JJ59_9FLAO</name>
<dbReference type="Gene3D" id="3.40.630.30">
    <property type="match status" value="1"/>
</dbReference>
<dbReference type="RefSeq" id="WP_379926120.1">
    <property type="nucleotide sequence ID" value="NZ_JBHTJI010000001.1"/>
</dbReference>
<gene>
    <name evidence="1" type="ORF">ACFQ1R_10495</name>
</gene>
<accession>A0ABW3JJ59</accession>
<evidence type="ECO:0000313" key="2">
    <source>
        <dbReference type="Proteomes" id="UP001597061"/>
    </source>
</evidence>
<dbReference type="SUPFAM" id="SSF55729">
    <property type="entry name" value="Acyl-CoA N-acyltransferases (Nat)"/>
    <property type="match status" value="1"/>
</dbReference>
<protein>
    <submittedName>
        <fullName evidence="1">GNAT family N-acetyltransferase</fullName>
    </submittedName>
</protein>
<dbReference type="EMBL" id="JBHTJI010000001">
    <property type="protein sequence ID" value="MFD0990525.1"/>
    <property type="molecule type" value="Genomic_DNA"/>
</dbReference>
<proteinExistence type="predicted"/>